<evidence type="ECO:0000313" key="1">
    <source>
        <dbReference type="EMBL" id="MEB3347686.1"/>
    </source>
</evidence>
<gene>
    <name evidence="1" type="ORF">U6A24_19570</name>
</gene>
<sequence>MRCERNPPPEIDKTAFDTPSGPHFRSMDLLVSLTAIQAYEDAGWKEDFGFVTITAGITTIDGIKYGIIDTPNEATLIQNTGNPYNLTIPSTVDIDGVTCDVTAIGDKALPDVGTLPLLTLIIPETMKSIGAEAFYNSSLKQVMVQANDPPALDSTAFEYPHRTEIDLIVPEGREQAYKDAGWTGFRDIFSLIGQLHRDSRGWTWEVTSLIPNEVSLVGYPYGGGDVEIPSEIGYLANSELDNMYTVTSIGKDAFKGKGLTSVLIPTTVDSIAVGTFQDNQLTSIEIPDAVTYIGSSAFGNNNLNGEVTIPDKVTSIGDFAFAHNNLEKVTIPNGVTDIGDSAFRDNQLTSITTPSNVNRIRSWTYASNQLTEVTISDSVTNIDLYAFLDNPDLHFVTVEAKTPPNLHKDAFSNAYRDQIDLVVPTDTKQTYLDNGWDGFRSISYGIFTVDNIKYAITSVGEVMAVDYTGMATEITMPETVNNGTNIYTVTTIVEGAFQNKELTSIEIPTSVTSIGQRAFSDNKLTAVTIPGSVERIDSHAFYNNPDLVLVTVEANDPPVLHATAFANANRHQ</sequence>
<keyword evidence="2" id="KW-1185">Reference proteome</keyword>
<dbReference type="Gene3D" id="3.80.10.10">
    <property type="entry name" value="Ribonuclease Inhibitor"/>
    <property type="match status" value="3"/>
</dbReference>
<reference evidence="1 2" key="1">
    <citation type="journal article" date="2013" name="Int. J. Syst. Evol. Microbiol.">
        <title>Aquimarina gracilis sp. nov., isolated from the gut microflora of a mussel, Mytilus coruscus, and emended description of Aquimarina spongiae.</title>
        <authorList>
            <person name="Park S.C."/>
            <person name="Choe H.N."/>
            <person name="Baik K.S."/>
            <person name="Seong C.N."/>
        </authorList>
    </citation>
    <scope>NUCLEOTIDE SEQUENCE [LARGE SCALE GENOMIC DNA]</scope>
    <source>
        <strain evidence="1 2">PSC32</strain>
    </source>
</reference>
<comment type="caution">
    <text evidence="1">The sequence shown here is derived from an EMBL/GenBank/DDBJ whole genome shotgun (WGS) entry which is preliminary data.</text>
</comment>
<feature type="non-terminal residue" evidence="1">
    <location>
        <position position="572"/>
    </location>
</feature>
<dbReference type="InterPro" id="IPR026906">
    <property type="entry name" value="LRR_5"/>
</dbReference>
<accession>A0ABU6A0S7</accession>
<protein>
    <submittedName>
        <fullName evidence="1">Leucine-rich repeat protein</fullName>
    </submittedName>
</protein>
<dbReference type="Proteomes" id="UP001327027">
    <property type="component" value="Unassembled WGS sequence"/>
</dbReference>
<dbReference type="PANTHER" id="PTHR45661:SF3">
    <property type="entry name" value="IG-LIKE DOMAIN-CONTAINING PROTEIN"/>
    <property type="match status" value="1"/>
</dbReference>
<dbReference type="InterPro" id="IPR053139">
    <property type="entry name" value="Surface_bspA-like"/>
</dbReference>
<organism evidence="1 2">
    <name type="scientific">Aquimarina gracilis</name>
    <dbReference type="NCBI Taxonomy" id="874422"/>
    <lineage>
        <taxon>Bacteria</taxon>
        <taxon>Pseudomonadati</taxon>
        <taxon>Bacteroidota</taxon>
        <taxon>Flavobacteriia</taxon>
        <taxon>Flavobacteriales</taxon>
        <taxon>Flavobacteriaceae</taxon>
        <taxon>Aquimarina</taxon>
    </lineage>
</organism>
<evidence type="ECO:0000313" key="2">
    <source>
        <dbReference type="Proteomes" id="UP001327027"/>
    </source>
</evidence>
<dbReference type="RefSeq" id="WP_324181711.1">
    <property type="nucleotide sequence ID" value="NZ_JAYKLX010000010.1"/>
</dbReference>
<name>A0ABU6A0S7_9FLAO</name>
<dbReference type="PANTHER" id="PTHR45661">
    <property type="entry name" value="SURFACE ANTIGEN"/>
    <property type="match status" value="1"/>
</dbReference>
<dbReference type="EMBL" id="JAYKLX010000010">
    <property type="protein sequence ID" value="MEB3347686.1"/>
    <property type="molecule type" value="Genomic_DNA"/>
</dbReference>
<dbReference type="Pfam" id="PF13306">
    <property type="entry name" value="LRR_5"/>
    <property type="match status" value="3"/>
</dbReference>
<proteinExistence type="predicted"/>
<dbReference type="InterPro" id="IPR032675">
    <property type="entry name" value="LRR_dom_sf"/>
</dbReference>